<dbReference type="RefSeq" id="WP_163285886.1">
    <property type="nucleotide sequence ID" value="NZ_JAAGVY010000027.1"/>
</dbReference>
<evidence type="ECO:0000313" key="11">
    <source>
        <dbReference type="EMBL" id="NEN24491.1"/>
    </source>
</evidence>
<feature type="coiled-coil region" evidence="8">
    <location>
        <begin position="486"/>
        <end position="520"/>
    </location>
</feature>
<evidence type="ECO:0000256" key="8">
    <source>
        <dbReference type="SAM" id="Coils"/>
    </source>
</evidence>
<dbReference type="PANTHER" id="PTHR42933:SF3">
    <property type="entry name" value="TYPE I RESTRICTION ENZYME MJAVIII METHYLASE SUBUNIT"/>
    <property type="match status" value="1"/>
</dbReference>
<keyword evidence="12" id="KW-1185">Reference proteome</keyword>
<dbReference type="Pfam" id="PF12161">
    <property type="entry name" value="HsdM_N"/>
    <property type="match status" value="1"/>
</dbReference>
<comment type="similarity">
    <text evidence="1">Belongs to the N(4)/N(6)-methyltransferase family.</text>
</comment>
<comment type="catalytic activity">
    <reaction evidence="7">
        <text>a 2'-deoxyadenosine in DNA + S-adenosyl-L-methionine = an N(6)-methyl-2'-deoxyadenosine in DNA + S-adenosyl-L-homocysteine + H(+)</text>
        <dbReference type="Rhea" id="RHEA:15197"/>
        <dbReference type="Rhea" id="RHEA-COMP:12418"/>
        <dbReference type="Rhea" id="RHEA-COMP:12419"/>
        <dbReference type="ChEBI" id="CHEBI:15378"/>
        <dbReference type="ChEBI" id="CHEBI:57856"/>
        <dbReference type="ChEBI" id="CHEBI:59789"/>
        <dbReference type="ChEBI" id="CHEBI:90615"/>
        <dbReference type="ChEBI" id="CHEBI:90616"/>
        <dbReference type="EC" id="2.1.1.72"/>
    </reaction>
</comment>
<protein>
    <recommendedName>
        <fullName evidence="2">site-specific DNA-methyltransferase (adenine-specific)</fullName>
        <ecNumber evidence="2">2.1.1.72</ecNumber>
    </recommendedName>
</protein>
<dbReference type="Pfam" id="PF02384">
    <property type="entry name" value="N6_Mtase"/>
    <property type="match status" value="1"/>
</dbReference>
<evidence type="ECO:0000256" key="7">
    <source>
        <dbReference type="ARBA" id="ARBA00047942"/>
    </source>
</evidence>
<evidence type="ECO:0000259" key="9">
    <source>
        <dbReference type="Pfam" id="PF02384"/>
    </source>
</evidence>
<keyword evidence="4 11" id="KW-0808">Transferase</keyword>
<feature type="domain" description="DNA methylase adenine-specific" evidence="9">
    <location>
        <begin position="164"/>
        <end position="488"/>
    </location>
</feature>
<feature type="domain" description="N6 adenine-specific DNA methyltransferase N-terminal" evidence="10">
    <location>
        <begin position="10"/>
        <end position="146"/>
    </location>
</feature>
<dbReference type="SUPFAM" id="SSF53335">
    <property type="entry name" value="S-adenosyl-L-methionine-dependent methyltransferases"/>
    <property type="match status" value="1"/>
</dbReference>
<reference evidence="11 12" key="1">
    <citation type="submission" date="2020-02" db="EMBL/GenBank/DDBJ databases">
        <title>Out from the shadows clarifying the taxonomy of the family Cryomorphaceae and related taxa by utilizing the GTDB taxonomic framework.</title>
        <authorList>
            <person name="Bowman J.P."/>
        </authorList>
    </citation>
    <scope>NUCLEOTIDE SEQUENCE [LARGE SCALE GENOMIC DNA]</scope>
    <source>
        <strain evidence="11 12">QSSC 1-22</strain>
    </source>
</reference>
<dbReference type="InterPro" id="IPR004546">
    <property type="entry name" value="Restrct_endonuc_T1M"/>
</dbReference>
<keyword evidence="8" id="KW-0175">Coiled coil</keyword>
<dbReference type="EMBL" id="JAAGVY010000027">
    <property type="protein sequence ID" value="NEN24491.1"/>
    <property type="molecule type" value="Genomic_DNA"/>
</dbReference>
<dbReference type="InterPro" id="IPR051537">
    <property type="entry name" value="DNA_Adenine_Mtase"/>
</dbReference>
<keyword evidence="6" id="KW-0680">Restriction system</keyword>
<evidence type="ECO:0000313" key="12">
    <source>
        <dbReference type="Proteomes" id="UP000486602"/>
    </source>
</evidence>
<comment type="caution">
    <text evidence="11">The sequence shown here is derived from an EMBL/GenBank/DDBJ whole genome shotgun (WGS) entry which is preliminary data.</text>
</comment>
<dbReference type="InterPro" id="IPR002052">
    <property type="entry name" value="DNA_methylase_N6_adenine_CS"/>
</dbReference>
<evidence type="ECO:0000256" key="4">
    <source>
        <dbReference type="ARBA" id="ARBA00022679"/>
    </source>
</evidence>
<dbReference type="Gene3D" id="3.40.50.150">
    <property type="entry name" value="Vaccinia Virus protein VP39"/>
    <property type="match status" value="1"/>
</dbReference>
<evidence type="ECO:0000256" key="5">
    <source>
        <dbReference type="ARBA" id="ARBA00022691"/>
    </source>
</evidence>
<dbReference type="GO" id="GO:0009307">
    <property type="term" value="P:DNA restriction-modification system"/>
    <property type="evidence" value="ECO:0007669"/>
    <property type="project" value="UniProtKB-KW"/>
</dbReference>
<gene>
    <name evidence="11" type="ORF">G3O08_13360</name>
</gene>
<sequence length="523" mass="58754">MANKITQQVINNAVWKACDTFRGSIDPSVYKDYVLTMLFIKYLSDVHDDKYATYLEKYNGDAERAKRSMQHERFVVPEQSHFKFLYNSRNESNIGELINIALTDLEEANREKLYSEDGAGIFQNIDFNNSKLGEPKDKNTRLKNLLLDFNSDKLDLRPSHLDGNDIIGGAYEYLIANFASDAGKKAGEFFTPSEVSTLLAKLTKSKPGSRICDPTCGSGSLLIKAGNEVGSPNFSLYGQEANGSTWALAVMNMFLHGFDNATIRWGDTIRNPKLKEGDELMKFDTVIANPPFSLDKWGKVEDKEEGRNTTSYDPETDQYNRFWRGVPPKSKGDWAFITHMIETTYEGTGKVGVVVPHGVLFRGASEGKIRRKVIEENLLEAVIGLPANLFFGTGIPAAILIFNRGKADNTDVLFVDASQCYESAKNQNKLRMEEDIIPIVKGYEEFNQGKLKPGVVKDKYSYVATSEEIAENDFNLNIPRYVDTFEEEAEVDIAAVQSEIESLEDELKSVQEEIGKYLNQLVD</sequence>
<dbReference type="GO" id="GO:0003677">
    <property type="term" value="F:DNA binding"/>
    <property type="evidence" value="ECO:0007669"/>
    <property type="project" value="InterPro"/>
</dbReference>
<evidence type="ECO:0000256" key="3">
    <source>
        <dbReference type="ARBA" id="ARBA00022603"/>
    </source>
</evidence>
<dbReference type="Proteomes" id="UP000486602">
    <property type="component" value="Unassembled WGS sequence"/>
</dbReference>
<dbReference type="InterPro" id="IPR029063">
    <property type="entry name" value="SAM-dependent_MTases_sf"/>
</dbReference>
<evidence type="ECO:0000256" key="1">
    <source>
        <dbReference type="ARBA" id="ARBA00006594"/>
    </source>
</evidence>
<dbReference type="GO" id="GO:0009007">
    <property type="term" value="F:site-specific DNA-methyltransferase (adenine-specific) activity"/>
    <property type="evidence" value="ECO:0007669"/>
    <property type="project" value="UniProtKB-EC"/>
</dbReference>
<accession>A0A7K3WTY7</accession>
<dbReference type="PROSITE" id="PS00092">
    <property type="entry name" value="N6_MTASE"/>
    <property type="match status" value="1"/>
</dbReference>
<dbReference type="InterPro" id="IPR038333">
    <property type="entry name" value="T1MK-like_N_sf"/>
</dbReference>
<keyword evidence="3 11" id="KW-0489">Methyltransferase</keyword>
<dbReference type="EC" id="2.1.1.72" evidence="2"/>
<dbReference type="PANTHER" id="PTHR42933">
    <property type="entry name" value="SLR6095 PROTEIN"/>
    <property type="match status" value="1"/>
</dbReference>
<name>A0A7K3WTY7_9FLAO</name>
<organism evidence="11 12">
    <name type="scientific">Cryomorpha ignava</name>
    <dbReference type="NCBI Taxonomy" id="101383"/>
    <lineage>
        <taxon>Bacteria</taxon>
        <taxon>Pseudomonadati</taxon>
        <taxon>Bacteroidota</taxon>
        <taxon>Flavobacteriia</taxon>
        <taxon>Flavobacteriales</taxon>
        <taxon>Cryomorphaceae</taxon>
        <taxon>Cryomorpha</taxon>
    </lineage>
</organism>
<evidence type="ECO:0000256" key="2">
    <source>
        <dbReference type="ARBA" id="ARBA00011900"/>
    </source>
</evidence>
<evidence type="ECO:0000256" key="6">
    <source>
        <dbReference type="ARBA" id="ARBA00022747"/>
    </source>
</evidence>
<dbReference type="GO" id="GO:0032259">
    <property type="term" value="P:methylation"/>
    <property type="evidence" value="ECO:0007669"/>
    <property type="project" value="UniProtKB-KW"/>
</dbReference>
<dbReference type="InterPro" id="IPR003356">
    <property type="entry name" value="DNA_methylase_A-5"/>
</dbReference>
<dbReference type="GO" id="GO:0008170">
    <property type="term" value="F:N-methyltransferase activity"/>
    <property type="evidence" value="ECO:0007669"/>
    <property type="project" value="InterPro"/>
</dbReference>
<dbReference type="PRINTS" id="PR00507">
    <property type="entry name" value="N12N6MTFRASE"/>
</dbReference>
<dbReference type="NCBIfam" id="TIGR00497">
    <property type="entry name" value="hsdM"/>
    <property type="match status" value="1"/>
</dbReference>
<proteinExistence type="inferred from homology"/>
<dbReference type="AlphaFoldDB" id="A0A7K3WTY7"/>
<keyword evidence="5" id="KW-0949">S-adenosyl-L-methionine</keyword>
<evidence type="ECO:0000259" key="10">
    <source>
        <dbReference type="Pfam" id="PF12161"/>
    </source>
</evidence>
<dbReference type="Gene3D" id="1.20.1260.30">
    <property type="match status" value="1"/>
</dbReference>
<dbReference type="InterPro" id="IPR022749">
    <property type="entry name" value="D12N6_MeTrfase_N"/>
</dbReference>